<reference evidence="11" key="1">
    <citation type="journal article" date="2020" name="Nat. Ecol. Evol.">
        <title>Deeply conserved synteny resolves early events in vertebrate evolution.</title>
        <authorList>
            <person name="Simakov O."/>
            <person name="Marletaz F."/>
            <person name="Yue J.X."/>
            <person name="O'Connell B."/>
            <person name="Jenkins J."/>
            <person name="Brandt A."/>
            <person name="Calef R."/>
            <person name="Tung C.H."/>
            <person name="Huang T.K."/>
            <person name="Schmutz J."/>
            <person name="Satoh N."/>
            <person name="Yu J.K."/>
            <person name="Putnam N.H."/>
            <person name="Green R.E."/>
            <person name="Rokhsar D.S."/>
        </authorList>
    </citation>
    <scope>NUCLEOTIDE SEQUENCE [LARGE SCALE GENOMIC DNA]</scope>
    <source>
        <strain evidence="11">S238N-H82</strain>
    </source>
</reference>
<dbReference type="Pfam" id="PF00001">
    <property type="entry name" value="7tm_1"/>
    <property type="match status" value="1"/>
</dbReference>
<dbReference type="Proteomes" id="UP000001554">
    <property type="component" value="Chromosome 4"/>
</dbReference>
<protein>
    <submittedName>
        <fullName evidence="12">Neuromedin-U receptor 2-like</fullName>
    </submittedName>
</protein>
<feature type="transmembrane region" description="Helical" evidence="9">
    <location>
        <begin position="118"/>
        <end position="137"/>
    </location>
</feature>
<evidence type="ECO:0000256" key="9">
    <source>
        <dbReference type="SAM" id="Phobius"/>
    </source>
</evidence>
<gene>
    <name evidence="12" type="primary">LOC118414402</name>
</gene>
<dbReference type="GO" id="GO:0007186">
    <property type="term" value="P:G protein-coupled receptor signaling pathway"/>
    <property type="evidence" value="ECO:0000318"/>
    <property type="project" value="GO_Central"/>
</dbReference>
<evidence type="ECO:0000259" key="10">
    <source>
        <dbReference type="PROSITE" id="PS50262"/>
    </source>
</evidence>
<name>A0A9J7L1S9_BRAFL</name>
<feature type="transmembrane region" description="Helical" evidence="9">
    <location>
        <begin position="300"/>
        <end position="322"/>
    </location>
</feature>
<feature type="domain" description="G-protein coupled receptors family 1 profile" evidence="10">
    <location>
        <begin position="57"/>
        <end position="323"/>
    </location>
</feature>
<keyword evidence="7 8" id="KW-0807">Transducer</keyword>
<dbReference type="Gene3D" id="1.20.1070.10">
    <property type="entry name" value="Rhodopsin 7-helix transmembrane proteins"/>
    <property type="match status" value="1"/>
</dbReference>
<dbReference type="OrthoDB" id="10036964at2759"/>
<dbReference type="CDD" id="cd14997">
    <property type="entry name" value="7tmA_ETH-R"/>
    <property type="match status" value="1"/>
</dbReference>
<dbReference type="GO" id="GO:0005886">
    <property type="term" value="C:plasma membrane"/>
    <property type="evidence" value="ECO:0000318"/>
    <property type="project" value="GO_Central"/>
</dbReference>
<accession>A0A9J7L1S9</accession>
<dbReference type="OMA" id="FSPYMEF"/>
<reference evidence="12" key="2">
    <citation type="submission" date="2025-08" db="UniProtKB">
        <authorList>
            <consortium name="RefSeq"/>
        </authorList>
    </citation>
    <scope>IDENTIFICATION</scope>
    <source>
        <strain evidence="12">S238N-H82</strain>
        <tissue evidence="12">Testes</tissue>
    </source>
</reference>
<keyword evidence="4 8" id="KW-0297">G-protein coupled receptor</keyword>
<dbReference type="KEGG" id="bfo:118414402"/>
<keyword evidence="3 9" id="KW-1133">Transmembrane helix</keyword>
<comment type="similarity">
    <text evidence="8">Belongs to the G-protein coupled receptor 1 family.</text>
</comment>
<dbReference type="SUPFAM" id="SSF81321">
    <property type="entry name" value="Family A G protein-coupled receptor-like"/>
    <property type="match status" value="1"/>
</dbReference>
<dbReference type="AlphaFoldDB" id="A0A9J7L1S9"/>
<keyword evidence="2 8" id="KW-0812">Transmembrane</keyword>
<feature type="transmembrane region" description="Helical" evidence="9">
    <location>
        <begin position="78"/>
        <end position="98"/>
    </location>
</feature>
<dbReference type="PANTHER" id="PTHR24243:SF233">
    <property type="entry name" value="THYROTROPIN-RELEASING HORMONE RECEPTOR"/>
    <property type="match status" value="1"/>
</dbReference>
<evidence type="ECO:0000313" key="11">
    <source>
        <dbReference type="Proteomes" id="UP000001554"/>
    </source>
</evidence>
<evidence type="ECO:0000256" key="2">
    <source>
        <dbReference type="ARBA" id="ARBA00022692"/>
    </source>
</evidence>
<evidence type="ECO:0000256" key="1">
    <source>
        <dbReference type="ARBA" id="ARBA00004141"/>
    </source>
</evidence>
<keyword evidence="6 8" id="KW-0675">Receptor</keyword>
<dbReference type="PRINTS" id="PR00237">
    <property type="entry name" value="GPCRRHODOPSN"/>
</dbReference>
<feature type="transmembrane region" description="Helical" evidence="9">
    <location>
        <begin position="260"/>
        <end position="280"/>
    </location>
</feature>
<comment type="subcellular location">
    <subcellularLocation>
        <location evidence="1">Membrane</location>
        <topology evidence="1">Multi-pass membrane protein</topology>
    </subcellularLocation>
</comment>
<evidence type="ECO:0000313" key="12">
    <source>
        <dbReference type="RefSeq" id="XP_035674328.1"/>
    </source>
</evidence>
<evidence type="ECO:0000256" key="5">
    <source>
        <dbReference type="ARBA" id="ARBA00023136"/>
    </source>
</evidence>
<dbReference type="InterPro" id="IPR000276">
    <property type="entry name" value="GPCR_Rhodpsn"/>
</dbReference>
<dbReference type="PANTHER" id="PTHR24243">
    <property type="entry name" value="G-PROTEIN COUPLED RECEPTOR"/>
    <property type="match status" value="1"/>
</dbReference>
<proteinExistence type="inferred from homology"/>
<dbReference type="GO" id="GO:0004930">
    <property type="term" value="F:G protein-coupled receptor activity"/>
    <property type="evidence" value="ECO:0000318"/>
    <property type="project" value="GO_Central"/>
</dbReference>
<evidence type="ECO:0000256" key="6">
    <source>
        <dbReference type="ARBA" id="ARBA00023170"/>
    </source>
</evidence>
<dbReference type="RefSeq" id="XP_035674328.1">
    <property type="nucleotide sequence ID" value="XM_035818435.1"/>
</dbReference>
<dbReference type="InterPro" id="IPR017452">
    <property type="entry name" value="GPCR_Rhodpsn_7TM"/>
</dbReference>
<feature type="transmembrane region" description="Helical" evidence="9">
    <location>
        <begin position="157"/>
        <end position="179"/>
    </location>
</feature>
<evidence type="ECO:0000256" key="3">
    <source>
        <dbReference type="ARBA" id="ARBA00022989"/>
    </source>
</evidence>
<organism evidence="11 12">
    <name type="scientific">Branchiostoma floridae</name>
    <name type="common">Florida lancelet</name>
    <name type="synonym">Amphioxus</name>
    <dbReference type="NCBI Taxonomy" id="7739"/>
    <lineage>
        <taxon>Eukaryota</taxon>
        <taxon>Metazoa</taxon>
        <taxon>Chordata</taxon>
        <taxon>Cephalochordata</taxon>
        <taxon>Leptocardii</taxon>
        <taxon>Amphioxiformes</taxon>
        <taxon>Branchiostomatidae</taxon>
        <taxon>Branchiostoma</taxon>
    </lineage>
</organism>
<dbReference type="PROSITE" id="PS00237">
    <property type="entry name" value="G_PROTEIN_RECEP_F1_1"/>
    <property type="match status" value="1"/>
</dbReference>
<feature type="transmembrane region" description="Helical" evidence="9">
    <location>
        <begin position="207"/>
        <end position="231"/>
    </location>
</feature>
<evidence type="ECO:0000256" key="4">
    <source>
        <dbReference type="ARBA" id="ARBA00023040"/>
    </source>
</evidence>
<keyword evidence="11" id="KW-1185">Reference proteome</keyword>
<evidence type="ECO:0000256" key="7">
    <source>
        <dbReference type="ARBA" id="ARBA00023224"/>
    </source>
</evidence>
<dbReference type="PROSITE" id="PS50262">
    <property type="entry name" value="G_PROTEIN_RECEP_F1_2"/>
    <property type="match status" value="1"/>
</dbReference>
<sequence length="376" mass="41915">MDGASNSSESQNSTGVLGNLTSEHVKAYFVTEPPLTQGELSAVSAAYGAVFLVGVLGNLLVAVVVLKVPHMRSPTNYLLLNLSVADLLVLLVCMPVSLTETWVVYPWILGEFICYFSPYMEFVTFHASTLTIMVISVERYFVICKPLHCKETLTGRFIAGVLVVLWAAAFITSLPVLFITHFKQIDSVGPDPLYTCETESSTFWAKVYLLSSAVVFYFVPIVLLSGCCLVISRHLNNPDAQPSVGQRAAMVNRIRSRKQVTYMLLAVAVLFFICLLPYRVTMLGLIYDVQKMLQLMGRKSVLILIMICRIMVYINSTVNPILYNINSTKFRSAFKQAIGITARNDKSQGMTEAMAMTDNIRQHTRRHSRADSVQEH</sequence>
<keyword evidence="5 9" id="KW-0472">Membrane</keyword>
<dbReference type="GeneID" id="118414402"/>
<evidence type="ECO:0000256" key="8">
    <source>
        <dbReference type="RuleBase" id="RU000688"/>
    </source>
</evidence>
<feature type="transmembrane region" description="Helical" evidence="9">
    <location>
        <begin position="45"/>
        <end position="66"/>
    </location>
</feature>